<evidence type="ECO:0000313" key="2">
    <source>
        <dbReference type="Proteomes" id="UP000324222"/>
    </source>
</evidence>
<comment type="caution">
    <text evidence="1">The sequence shown here is derived from an EMBL/GenBank/DDBJ whole genome shotgun (WGS) entry which is preliminary data.</text>
</comment>
<protein>
    <submittedName>
        <fullName evidence="1">Methylmalonyl-CoA mutase, mitochondrial</fullName>
    </submittedName>
</protein>
<name>A0A5B7JIH6_PORTR</name>
<dbReference type="GO" id="GO:0003824">
    <property type="term" value="F:catalytic activity"/>
    <property type="evidence" value="ECO:0007669"/>
    <property type="project" value="InterPro"/>
</dbReference>
<proteinExistence type="predicted"/>
<reference evidence="1 2" key="1">
    <citation type="submission" date="2019-05" db="EMBL/GenBank/DDBJ databases">
        <title>Another draft genome of Portunus trituberculatus and its Hox gene families provides insights of decapod evolution.</title>
        <authorList>
            <person name="Jeong J.-H."/>
            <person name="Song I."/>
            <person name="Kim S."/>
            <person name="Choi T."/>
            <person name="Kim D."/>
            <person name="Ryu S."/>
            <person name="Kim W."/>
        </authorList>
    </citation>
    <scope>NUCLEOTIDE SEQUENCE [LARGE SCALE GENOMIC DNA]</scope>
    <source>
        <tissue evidence="1">Muscle</tissue>
    </source>
</reference>
<sequence length="54" mass="6026">MCHGGPDLDPEWAEMAKKQLKGGNPTKMLWETPEGITIKPLYTAQDTTRCVFCS</sequence>
<keyword evidence="2" id="KW-1185">Reference proteome</keyword>
<dbReference type="Gene3D" id="3.20.20.240">
    <property type="entry name" value="Methylmalonyl-CoA mutase"/>
    <property type="match status" value="1"/>
</dbReference>
<organism evidence="1 2">
    <name type="scientific">Portunus trituberculatus</name>
    <name type="common">Swimming crab</name>
    <name type="synonym">Neptunus trituberculatus</name>
    <dbReference type="NCBI Taxonomy" id="210409"/>
    <lineage>
        <taxon>Eukaryota</taxon>
        <taxon>Metazoa</taxon>
        <taxon>Ecdysozoa</taxon>
        <taxon>Arthropoda</taxon>
        <taxon>Crustacea</taxon>
        <taxon>Multicrustacea</taxon>
        <taxon>Malacostraca</taxon>
        <taxon>Eumalacostraca</taxon>
        <taxon>Eucarida</taxon>
        <taxon>Decapoda</taxon>
        <taxon>Pleocyemata</taxon>
        <taxon>Brachyura</taxon>
        <taxon>Eubrachyura</taxon>
        <taxon>Portunoidea</taxon>
        <taxon>Portunidae</taxon>
        <taxon>Portuninae</taxon>
        <taxon>Portunus</taxon>
    </lineage>
</organism>
<accession>A0A5B7JIH6</accession>
<dbReference type="AlphaFoldDB" id="A0A5B7JIH6"/>
<dbReference type="GO" id="GO:0031419">
    <property type="term" value="F:cobalamin binding"/>
    <property type="evidence" value="ECO:0007669"/>
    <property type="project" value="InterPro"/>
</dbReference>
<dbReference type="OrthoDB" id="10035089at2759"/>
<dbReference type="EMBL" id="VSRR010092515">
    <property type="protein sequence ID" value="MPC92798.1"/>
    <property type="molecule type" value="Genomic_DNA"/>
</dbReference>
<dbReference type="InterPro" id="IPR016176">
    <property type="entry name" value="Cbl-dep_enz_cat"/>
</dbReference>
<gene>
    <name evidence="1" type="primary">MUT_0</name>
    <name evidence="1" type="ORF">E2C01_087906</name>
</gene>
<dbReference type="Proteomes" id="UP000324222">
    <property type="component" value="Unassembled WGS sequence"/>
</dbReference>
<evidence type="ECO:0000313" key="1">
    <source>
        <dbReference type="EMBL" id="MPC92798.1"/>
    </source>
</evidence>
<dbReference type="SUPFAM" id="SSF51703">
    <property type="entry name" value="Cobalamin (vitamin B12)-dependent enzymes"/>
    <property type="match status" value="1"/>
</dbReference>